<proteinExistence type="predicted"/>
<reference evidence="1 2" key="1">
    <citation type="journal article" date="2018" name="Sci. Data">
        <title>The draft genome sequence of cork oak.</title>
        <authorList>
            <person name="Ramos A.M."/>
            <person name="Usie A."/>
            <person name="Barbosa P."/>
            <person name="Barros P.M."/>
            <person name="Capote T."/>
            <person name="Chaves I."/>
            <person name="Simoes F."/>
            <person name="Abreu I."/>
            <person name="Carrasquinho I."/>
            <person name="Faro C."/>
            <person name="Guimaraes J.B."/>
            <person name="Mendonca D."/>
            <person name="Nobrega F."/>
            <person name="Rodrigues L."/>
            <person name="Saibo N.J.M."/>
            <person name="Varela M.C."/>
            <person name="Egas C."/>
            <person name="Matos J."/>
            <person name="Miguel C.M."/>
            <person name="Oliveira M.M."/>
            <person name="Ricardo C.P."/>
            <person name="Goncalves S."/>
        </authorList>
    </citation>
    <scope>NUCLEOTIDE SEQUENCE [LARGE SCALE GENOMIC DNA]</scope>
    <source>
        <strain evidence="2">cv. HL8</strain>
    </source>
</reference>
<dbReference type="Proteomes" id="UP000237347">
    <property type="component" value="Unassembled WGS sequence"/>
</dbReference>
<protein>
    <submittedName>
        <fullName evidence="1">Uncharacterized protein</fullName>
    </submittedName>
</protein>
<comment type="caution">
    <text evidence="1">The sequence shown here is derived from an EMBL/GenBank/DDBJ whole genome shotgun (WGS) entry which is preliminary data.</text>
</comment>
<dbReference type="AlphaFoldDB" id="A0AAW0JCT2"/>
<organism evidence="1 2">
    <name type="scientific">Quercus suber</name>
    <name type="common">Cork oak</name>
    <dbReference type="NCBI Taxonomy" id="58331"/>
    <lineage>
        <taxon>Eukaryota</taxon>
        <taxon>Viridiplantae</taxon>
        <taxon>Streptophyta</taxon>
        <taxon>Embryophyta</taxon>
        <taxon>Tracheophyta</taxon>
        <taxon>Spermatophyta</taxon>
        <taxon>Magnoliopsida</taxon>
        <taxon>eudicotyledons</taxon>
        <taxon>Gunneridae</taxon>
        <taxon>Pentapetalae</taxon>
        <taxon>rosids</taxon>
        <taxon>fabids</taxon>
        <taxon>Fagales</taxon>
        <taxon>Fagaceae</taxon>
        <taxon>Quercus</taxon>
    </lineage>
</organism>
<name>A0AAW0JCT2_QUESU</name>
<sequence length="73" mass="8219">MSLQVSAVPAQTRIQILIKTSLVLAYGETTSSLMLMTPMETNDNLEQVQRLKEEVGKLANGIQRINLHKSWSY</sequence>
<dbReference type="EMBL" id="PKMF04000603">
    <property type="protein sequence ID" value="KAK7824437.1"/>
    <property type="molecule type" value="Genomic_DNA"/>
</dbReference>
<accession>A0AAW0JCT2</accession>
<evidence type="ECO:0000313" key="2">
    <source>
        <dbReference type="Proteomes" id="UP000237347"/>
    </source>
</evidence>
<evidence type="ECO:0000313" key="1">
    <source>
        <dbReference type="EMBL" id="KAK7824437.1"/>
    </source>
</evidence>
<keyword evidence="2" id="KW-1185">Reference proteome</keyword>
<gene>
    <name evidence="1" type="ORF">CFP56_034388</name>
</gene>